<gene>
    <name evidence="3" type="ORF">EW145_g5015</name>
</gene>
<dbReference type="Proteomes" id="UP000308199">
    <property type="component" value="Unassembled WGS sequence"/>
</dbReference>
<feature type="domain" description="OTU" evidence="2">
    <location>
        <begin position="828"/>
        <end position="859"/>
    </location>
</feature>
<name>A0A4S4L1Q9_9AGAM</name>
<comment type="caution">
    <text evidence="3">The sequence shown here is derived from an EMBL/GenBank/DDBJ whole genome shotgun (WGS) entry which is preliminary data.</text>
</comment>
<dbReference type="EMBL" id="SGPK01000284">
    <property type="protein sequence ID" value="THH05135.1"/>
    <property type="molecule type" value="Genomic_DNA"/>
</dbReference>
<evidence type="ECO:0000259" key="2">
    <source>
        <dbReference type="PROSITE" id="PS50802"/>
    </source>
</evidence>
<reference evidence="3 4" key="1">
    <citation type="submission" date="2019-02" db="EMBL/GenBank/DDBJ databases">
        <title>Genome sequencing of the rare red list fungi Phellinidium pouzarii.</title>
        <authorList>
            <person name="Buettner E."/>
            <person name="Kellner H."/>
        </authorList>
    </citation>
    <scope>NUCLEOTIDE SEQUENCE [LARGE SCALE GENOMIC DNA]</scope>
    <source>
        <strain evidence="3 4">DSM 108285</strain>
    </source>
</reference>
<dbReference type="AlphaFoldDB" id="A0A4S4L1Q9"/>
<dbReference type="InterPro" id="IPR016024">
    <property type="entry name" value="ARM-type_fold"/>
</dbReference>
<feature type="region of interest" description="Disordered" evidence="1">
    <location>
        <begin position="599"/>
        <end position="683"/>
    </location>
</feature>
<dbReference type="SUPFAM" id="SSF48371">
    <property type="entry name" value="ARM repeat"/>
    <property type="match status" value="1"/>
</dbReference>
<dbReference type="OrthoDB" id="29308at2759"/>
<keyword evidence="4" id="KW-1185">Reference proteome</keyword>
<dbReference type="PROSITE" id="PS50802">
    <property type="entry name" value="OTU"/>
    <property type="match status" value="1"/>
</dbReference>
<feature type="compositionally biased region" description="Low complexity" evidence="1">
    <location>
        <begin position="653"/>
        <end position="672"/>
    </location>
</feature>
<sequence>MPGRVIASLEFKLVLAVPDRYSQMDVPFNKSGASSRAHYQIVRSVENAPQQAEKLLVQETERIRRRSAGKVISTSELRKDLIILLYCLNSSAGSVSPATLAREAWYLFVSEVMPPGHELELMLVNTVRKDLTSHSNARITLALESLISSPSADVVPAVQARCVELLSHSSLLAKEDDQSKSDYAKELLPPVFVILRRVVKVNHQPTILECFRLIGELQPYIVSKYIVDSTSALERNTTSLNVVSEKPRPQSDHPVALIRHFLSSRILNEHYLFLSCLACLEPALWAGKKTPENSLVDGQESTDNGRTYIEGIPPVLDQWEVERVLGSLESDDDEIRALTLRILNSLDPTLIEGCYERALSALQAFSPDNFPNDQLSKSDVHGMTCVAQRTLELAFATSLGVKKDAEHTSLGQAFAWKMKEITDVVGESTRVNGGIVEIVLNHVKKSLFSFFETEEPDRQPVNATFLLIFLALSCELAPALSPSSFGIRKIIHCLAVLLDSYSAPMQEAMLLSMTRLVILLPSIEMTSPEIENASRLVRKVHETVSTKKNNDLLFKRCEQLLETLSSPQSTLAVLEGKDNIPLPEFALLLDHGSDFASPIRQGRESISPSVQHLSPFASRRDSTSSLSQSKLRYDAYAPPPVSPPGRFGRIHSHSTSSAASGRSSIRSSSRASNTGQSDRGGDADLMRTVTAGELTLAVASGLNIQSFSDEKGKLHKPENPENVPVNSEVATKLGSSLITLESPFTTEPLVDMAESLGTPPASSPFEELWFVLAADEHAFGTRGWCDDPVDIAICLPSKVGIFCLLCDLKISLRVLSPEDPDSRIPSALLRLHEEGDGSCLWQAKCVDAEMGSKVKELMR</sequence>
<protein>
    <recommendedName>
        <fullName evidence="2">OTU domain-containing protein</fullName>
    </recommendedName>
</protein>
<dbReference type="InterPro" id="IPR011989">
    <property type="entry name" value="ARM-like"/>
</dbReference>
<evidence type="ECO:0000313" key="3">
    <source>
        <dbReference type="EMBL" id="THH05135.1"/>
    </source>
</evidence>
<evidence type="ECO:0000256" key="1">
    <source>
        <dbReference type="SAM" id="MobiDB-lite"/>
    </source>
</evidence>
<evidence type="ECO:0000313" key="4">
    <source>
        <dbReference type="Proteomes" id="UP000308199"/>
    </source>
</evidence>
<dbReference type="InterPro" id="IPR003323">
    <property type="entry name" value="OTU_dom"/>
</dbReference>
<proteinExistence type="predicted"/>
<accession>A0A4S4L1Q9</accession>
<organism evidence="3 4">
    <name type="scientific">Phellinidium pouzarii</name>
    <dbReference type="NCBI Taxonomy" id="167371"/>
    <lineage>
        <taxon>Eukaryota</taxon>
        <taxon>Fungi</taxon>
        <taxon>Dikarya</taxon>
        <taxon>Basidiomycota</taxon>
        <taxon>Agaricomycotina</taxon>
        <taxon>Agaricomycetes</taxon>
        <taxon>Hymenochaetales</taxon>
        <taxon>Hymenochaetaceae</taxon>
        <taxon>Phellinidium</taxon>
    </lineage>
</organism>
<dbReference type="Gene3D" id="1.25.10.10">
    <property type="entry name" value="Leucine-rich Repeat Variant"/>
    <property type="match status" value="2"/>
</dbReference>